<accession>A0A1I6S331</accession>
<dbReference type="AlphaFoldDB" id="A0A1I6S331"/>
<evidence type="ECO:0000256" key="1">
    <source>
        <dbReference type="SAM" id="MobiDB-lite"/>
    </source>
</evidence>
<dbReference type="STRING" id="871741.SAMN05192570_2129"/>
<feature type="region of interest" description="Disordered" evidence="1">
    <location>
        <begin position="15"/>
        <end position="44"/>
    </location>
</feature>
<dbReference type="Proteomes" id="UP000198788">
    <property type="component" value="Unassembled WGS sequence"/>
</dbReference>
<sequence length="99" mass="10723">MSLILVLSLSAMIGFQDPSPAPDAQPSAAPAAADAPASGEADPLERVVCRTEAVVGTRFDSRVCMTRRQWNARRDESRRLAHRLESANANRNRQTAPGH</sequence>
<organism evidence="2 3">
    <name type="scientific">Brevundimonas viscosa</name>
    <dbReference type="NCBI Taxonomy" id="871741"/>
    <lineage>
        <taxon>Bacteria</taxon>
        <taxon>Pseudomonadati</taxon>
        <taxon>Pseudomonadota</taxon>
        <taxon>Alphaproteobacteria</taxon>
        <taxon>Caulobacterales</taxon>
        <taxon>Caulobacteraceae</taxon>
        <taxon>Brevundimonas</taxon>
    </lineage>
</organism>
<proteinExistence type="predicted"/>
<reference evidence="3" key="1">
    <citation type="submission" date="2016-10" db="EMBL/GenBank/DDBJ databases">
        <authorList>
            <person name="Varghese N."/>
            <person name="Submissions S."/>
        </authorList>
    </citation>
    <scope>NUCLEOTIDE SEQUENCE [LARGE SCALE GENOMIC DNA]</scope>
    <source>
        <strain evidence="3">CGMCC 1.10683</strain>
    </source>
</reference>
<dbReference type="RefSeq" id="WP_092310134.1">
    <property type="nucleotide sequence ID" value="NZ_FOZV01000004.1"/>
</dbReference>
<evidence type="ECO:0000313" key="3">
    <source>
        <dbReference type="Proteomes" id="UP000198788"/>
    </source>
</evidence>
<gene>
    <name evidence="2" type="ORF">SAMN05192570_2129</name>
</gene>
<name>A0A1I6S331_9CAUL</name>
<feature type="compositionally biased region" description="Low complexity" evidence="1">
    <location>
        <begin position="16"/>
        <end position="38"/>
    </location>
</feature>
<evidence type="ECO:0000313" key="2">
    <source>
        <dbReference type="EMBL" id="SFS71316.1"/>
    </source>
</evidence>
<protein>
    <submittedName>
        <fullName evidence="2">Uncharacterized protein</fullName>
    </submittedName>
</protein>
<dbReference type="OrthoDB" id="7452609at2"/>
<keyword evidence="3" id="KW-1185">Reference proteome</keyword>
<dbReference type="EMBL" id="FOZV01000004">
    <property type="protein sequence ID" value="SFS71316.1"/>
    <property type="molecule type" value="Genomic_DNA"/>
</dbReference>